<dbReference type="OrthoDB" id="2017960at2759"/>
<protein>
    <recommendedName>
        <fullName evidence="8">EamA domain-containing protein</fullName>
    </recommendedName>
</protein>
<proteinExistence type="inferred from homology"/>
<dbReference type="Proteomes" id="UP000236333">
    <property type="component" value="Unassembled WGS sequence"/>
</dbReference>
<keyword evidence="10" id="KW-1185">Reference proteome</keyword>
<feature type="transmembrane region" description="Helical" evidence="7">
    <location>
        <begin position="426"/>
        <end position="446"/>
    </location>
</feature>
<dbReference type="EMBL" id="PGGS01000175">
    <property type="protein sequence ID" value="PNH07541.1"/>
    <property type="molecule type" value="Genomic_DNA"/>
</dbReference>
<feature type="transmembrane region" description="Helical" evidence="7">
    <location>
        <begin position="467"/>
        <end position="487"/>
    </location>
</feature>
<comment type="similarity">
    <text evidence="2">Belongs to the drug/metabolite transporter (DMT) superfamily. Plant drug/metabolite exporter (P-DME) (TC 2.A.7.4) family.</text>
</comment>
<gene>
    <name evidence="9" type="ORF">TSOC_006005</name>
</gene>
<keyword evidence="4 7" id="KW-0812">Transmembrane</keyword>
<feature type="transmembrane region" description="Helical" evidence="7">
    <location>
        <begin position="70"/>
        <end position="93"/>
    </location>
</feature>
<dbReference type="GO" id="GO:0005886">
    <property type="term" value="C:plasma membrane"/>
    <property type="evidence" value="ECO:0007669"/>
    <property type="project" value="UniProtKB-SubCell"/>
</dbReference>
<dbReference type="PANTHER" id="PTHR42920">
    <property type="entry name" value="OS03G0707200 PROTEIN-RELATED"/>
    <property type="match status" value="1"/>
</dbReference>
<feature type="transmembrane region" description="Helical" evidence="7">
    <location>
        <begin position="555"/>
        <end position="573"/>
    </location>
</feature>
<evidence type="ECO:0000256" key="3">
    <source>
        <dbReference type="ARBA" id="ARBA00022475"/>
    </source>
</evidence>
<dbReference type="InterPro" id="IPR037185">
    <property type="entry name" value="EmrE-like"/>
</dbReference>
<dbReference type="Pfam" id="PF00892">
    <property type="entry name" value="EamA"/>
    <property type="match status" value="1"/>
</dbReference>
<sequence>MAPLPRRHGLSASRPASARGILRNRLAALPNGRGGASAPVGVLDRAPVTTAPGQGAAADGRPAVSTPMPVGFLALSIVPVLWGTYNPCIRYLYAEPDALDPASLTAVRTALSAGALLLPALLGYLFKECRGAFQRHQQQRAQAGTFLDGAAADAETSDQALPAAAAGPGAKGASVALFSAPINSTRLGPVLTCTFNSVILGGLELGLLNFLGTALQVEGLHSTSATRAGFLAEVTAVLTPLVSYLAGYQVPQAMWLAVAVGLVGSTMVAYDTAQAHEDDAAGAGAATVQGTPAPAALAAVTAVPAEGGAATASSAFTDSALQAGSSSAADAFAPLGAAGASSVASYASTAASAVVDAAQLAGDPAESATAALDAASAVALEVASLAAGAAASTAVPSISDSIASVALSTAEAAATATPLAVTGGELYLLLACLFFSIGTIRMGMYAPRMDTVSLAAMKKVGLSSMSLLWMASHNLGNGAALGSIFAFPDLSTRTPLSVAVLVYSGLGPGALATYLQFVGLSTVPATSAQVIFSLTPLCTAYFAYLVLGGESTGPLAWAGGSLIIFAALMAAWAQRQHFQQKK</sequence>
<keyword evidence="6 7" id="KW-0472">Membrane</keyword>
<feature type="domain" description="EamA" evidence="8">
    <location>
        <begin position="424"/>
        <end position="570"/>
    </location>
</feature>
<name>A0A2J8A4U8_9CHLO</name>
<dbReference type="InterPro" id="IPR051258">
    <property type="entry name" value="Diverse_Substrate_Transporter"/>
</dbReference>
<dbReference type="AlphaFoldDB" id="A0A2J8A4U8"/>
<evidence type="ECO:0000256" key="1">
    <source>
        <dbReference type="ARBA" id="ARBA00004651"/>
    </source>
</evidence>
<evidence type="ECO:0000313" key="9">
    <source>
        <dbReference type="EMBL" id="PNH07541.1"/>
    </source>
</evidence>
<feature type="transmembrane region" description="Helical" evidence="7">
    <location>
        <begin position="105"/>
        <end position="126"/>
    </location>
</feature>
<dbReference type="PANTHER" id="PTHR42920:SF23">
    <property type="entry name" value="EAMA DOMAIN-CONTAINING PROTEIN"/>
    <property type="match status" value="1"/>
</dbReference>
<accession>A0A2J8A4U8</accession>
<feature type="transmembrane region" description="Helical" evidence="7">
    <location>
        <begin position="530"/>
        <end position="549"/>
    </location>
</feature>
<dbReference type="SUPFAM" id="SSF103481">
    <property type="entry name" value="Multidrug resistance efflux transporter EmrE"/>
    <property type="match status" value="1"/>
</dbReference>
<keyword evidence="3" id="KW-1003">Cell membrane</keyword>
<evidence type="ECO:0000259" key="8">
    <source>
        <dbReference type="Pfam" id="PF00892"/>
    </source>
</evidence>
<evidence type="ECO:0000256" key="5">
    <source>
        <dbReference type="ARBA" id="ARBA00022989"/>
    </source>
</evidence>
<evidence type="ECO:0000256" key="4">
    <source>
        <dbReference type="ARBA" id="ARBA00022692"/>
    </source>
</evidence>
<evidence type="ECO:0000256" key="6">
    <source>
        <dbReference type="ARBA" id="ARBA00023136"/>
    </source>
</evidence>
<reference evidence="9 10" key="1">
    <citation type="journal article" date="2017" name="Mol. Biol. Evol.">
        <title>The 4-celled Tetrabaena socialis nuclear genome reveals the essential components for genetic control of cell number at the origin of multicellularity in the volvocine lineage.</title>
        <authorList>
            <person name="Featherston J."/>
            <person name="Arakaki Y."/>
            <person name="Hanschen E.R."/>
            <person name="Ferris P.J."/>
            <person name="Michod R.E."/>
            <person name="Olson B.J.S.C."/>
            <person name="Nozaki H."/>
            <person name="Durand P.M."/>
        </authorList>
    </citation>
    <scope>NUCLEOTIDE SEQUENCE [LARGE SCALE GENOMIC DNA]</scope>
    <source>
        <strain evidence="9 10">NIES-571</strain>
    </source>
</reference>
<organism evidence="9 10">
    <name type="scientific">Tetrabaena socialis</name>
    <dbReference type="NCBI Taxonomy" id="47790"/>
    <lineage>
        <taxon>Eukaryota</taxon>
        <taxon>Viridiplantae</taxon>
        <taxon>Chlorophyta</taxon>
        <taxon>core chlorophytes</taxon>
        <taxon>Chlorophyceae</taxon>
        <taxon>CS clade</taxon>
        <taxon>Chlamydomonadales</taxon>
        <taxon>Tetrabaenaceae</taxon>
        <taxon>Tetrabaena</taxon>
    </lineage>
</organism>
<feature type="transmembrane region" description="Helical" evidence="7">
    <location>
        <begin position="499"/>
        <end position="518"/>
    </location>
</feature>
<comment type="caution">
    <text evidence="9">The sequence shown here is derived from an EMBL/GenBank/DDBJ whole genome shotgun (WGS) entry which is preliminary data.</text>
</comment>
<evidence type="ECO:0000256" key="7">
    <source>
        <dbReference type="SAM" id="Phobius"/>
    </source>
</evidence>
<evidence type="ECO:0000256" key="2">
    <source>
        <dbReference type="ARBA" id="ARBA00007635"/>
    </source>
</evidence>
<keyword evidence="5 7" id="KW-1133">Transmembrane helix</keyword>
<dbReference type="InterPro" id="IPR000620">
    <property type="entry name" value="EamA_dom"/>
</dbReference>
<comment type="subcellular location">
    <subcellularLocation>
        <location evidence="1">Cell membrane</location>
        <topology evidence="1">Multi-pass membrane protein</topology>
    </subcellularLocation>
</comment>
<evidence type="ECO:0000313" key="10">
    <source>
        <dbReference type="Proteomes" id="UP000236333"/>
    </source>
</evidence>